<dbReference type="InterPro" id="IPR000531">
    <property type="entry name" value="Beta-barrel_TonB"/>
</dbReference>
<dbReference type="GO" id="GO:0009279">
    <property type="term" value="C:cell outer membrane"/>
    <property type="evidence" value="ECO:0007669"/>
    <property type="project" value="UniProtKB-SubCell"/>
</dbReference>
<keyword evidence="15" id="KW-1185">Reference proteome</keyword>
<evidence type="ECO:0000256" key="8">
    <source>
        <dbReference type="PROSITE-ProRule" id="PRU01360"/>
    </source>
</evidence>
<dbReference type="Gene3D" id="2.40.170.20">
    <property type="entry name" value="TonB-dependent receptor, beta-barrel domain"/>
    <property type="match status" value="1"/>
</dbReference>
<dbReference type="InterPro" id="IPR036942">
    <property type="entry name" value="Beta-barrel_TonB_sf"/>
</dbReference>
<keyword evidence="3 8" id="KW-1134">Transmembrane beta strand</keyword>
<comment type="subcellular location">
    <subcellularLocation>
        <location evidence="1 8">Cell outer membrane</location>
        <topology evidence="1 8">Multi-pass membrane protein</topology>
    </subcellularLocation>
</comment>
<evidence type="ECO:0000259" key="12">
    <source>
        <dbReference type="Pfam" id="PF00593"/>
    </source>
</evidence>
<reference evidence="14" key="1">
    <citation type="journal article" date="2014" name="Int. J. Syst. Evol. Microbiol.">
        <title>Complete genome sequence of Corynebacterium casei LMG S-19264T (=DSM 44701T), isolated from a smear-ripened cheese.</title>
        <authorList>
            <consortium name="US DOE Joint Genome Institute (JGI-PGF)"/>
            <person name="Walter F."/>
            <person name="Albersmeier A."/>
            <person name="Kalinowski J."/>
            <person name="Ruckert C."/>
        </authorList>
    </citation>
    <scope>NUCLEOTIDE SEQUENCE</scope>
    <source>
        <strain evidence="14">NBRC 101628</strain>
    </source>
</reference>
<keyword evidence="6 8" id="KW-0472">Membrane</keyword>
<comment type="caution">
    <text evidence="14">The sequence shown here is derived from an EMBL/GenBank/DDBJ whole genome shotgun (WGS) entry which is preliminary data.</text>
</comment>
<feature type="domain" description="TonB-dependent receptor plug" evidence="13">
    <location>
        <begin position="55"/>
        <end position="158"/>
    </location>
</feature>
<evidence type="ECO:0000256" key="3">
    <source>
        <dbReference type="ARBA" id="ARBA00022452"/>
    </source>
</evidence>
<dbReference type="CDD" id="cd01347">
    <property type="entry name" value="ligand_gated_channel"/>
    <property type="match status" value="1"/>
</dbReference>
<dbReference type="EMBL" id="BSNC01000003">
    <property type="protein sequence ID" value="GLP95853.1"/>
    <property type="molecule type" value="Genomic_DNA"/>
</dbReference>
<evidence type="ECO:0000256" key="5">
    <source>
        <dbReference type="ARBA" id="ARBA00023077"/>
    </source>
</evidence>
<evidence type="ECO:0000256" key="9">
    <source>
        <dbReference type="RuleBase" id="RU003357"/>
    </source>
</evidence>
<keyword evidence="5 9" id="KW-0798">TonB box</keyword>
<evidence type="ECO:0000256" key="10">
    <source>
        <dbReference type="SAM" id="MobiDB-lite"/>
    </source>
</evidence>
<accession>A0AA37RVV7</accession>
<proteinExistence type="inferred from homology"/>
<feature type="chain" id="PRO_5041341102" evidence="11">
    <location>
        <begin position="24"/>
        <end position="932"/>
    </location>
</feature>
<dbReference type="Proteomes" id="UP001161422">
    <property type="component" value="Unassembled WGS sequence"/>
</dbReference>
<dbReference type="SUPFAM" id="SSF56935">
    <property type="entry name" value="Porins"/>
    <property type="match status" value="1"/>
</dbReference>
<dbReference type="PANTHER" id="PTHR40980">
    <property type="entry name" value="PLUG DOMAIN-CONTAINING PROTEIN"/>
    <property type="match status" value="1"/>
</dbReference>
<evidence type="ECO:0000313" key="15">
    <source>
        <dbReference type="Proteomes" id="UP001161422"/>
    </source>
</evidence>
<feature type="compositionally biased region" description="Polar residues" evidence="10">
    <location>
        <begin position="685"/>
        <end position="695"/>
    </location>
</feature>
<name>A0AA37RVV7_9GAMM</name>
<dbReference type="NCBIfam" id="TIGR01782">
    <property type="entry name" value="TonB-Xanth-Caul"/>
    <property type="match status" value="1"/>
</dbReference>
<evidence type="ECO:0000256" key="1">
    <source>
        <dbReference type="ARBA" id="ARBA00004571"/>
    </source>
</evidence>
<dbReference type="InterPro" id="IPR012910">
    <property type="entry name" value="Plug_dom"/>
</dbReference>
<keyword evidence="2 8" id="KW-0813">Transport</keyword>
<dbReference type="RefSeq" id="WP_095506421.1">
    <property type="nucleotide sequence ID" value="NZ_BSNC01000003.1"/>
</dbReference>
<gene>
    <name evidence="14" type="primary">malA_1</name>
    <name evidence="14" type="ORF">GCM10007895_11590</name>
</gene>
<dbReference type="InterPro" id="IPR037066">
    <property type="entry name" value="Plug_dom_sf"/>
</dbReference>
<dbReference type="InterPro" id="IPR039426">
    <property type="entry name" value="TonB-dep_rcpt-like"/>
</dbReference>
<feature type="region of interest" description="Disordered" evidence="10">
    <location>
        <begin position="674"/>
        <end position="695"/>
    </location>
</feature>
<evidence type="ECO:0000256" key="2">
    <source>
        <dbReference type="ARBA" id="ARBA00022448"/>
    </source>
</evidence>
<protein>
    <submittedName>
        <fullName evidence="14">TonB-dependent receptor</fullName>
    </submittedName>
</protein>
<sequence>MSFKPSVITMALLAAGVSVSAYAAEDQTAAQAEQAVEVIQVKGIRASMAASQMEKMSNTSIVEAVSAEDIGKLPDVSIAESLARLPGVTAQRLDGRANVISIRGLAPDFTTATLNGREQVTISDNRGVELDQYPSELLNGAVVYKTPDAGVLAQAIGGTVDMRTVRPLAHGEQALVVNLKGEQNDMGALNPDGTDKGYRGSISYIDQFADDTIGIALGYARMKSPNQEERMHIWGYPEVCSEGDANDGKCERDDRTIMGGAKPYVRSSVLERDGFMGVFEFKPNDKFHSVLDVFYSKFDDEQILRGVEIPGAHWGNGSGNNGFEVINSRNGVVTEGVLKNQKLMLRNDITETKSDVLSVGWNNAYEINDKWSVELDIAHSKADRRKWAFESYASSSRNAQDGCANDPMCLDLGFKMTDRGPVFIPHPNLELDNPAYIGLGGPYNWGNNAVPLGQDGFINEGTTKDELSSARFSTTYTTDNSFISAVRVGLNYSERSKVKDYTGTYLAVNEDKLGARGVTPNAIPTQYLLDPTNLGFIGLGNMLSYDSRALLRDGYYTGINAADVELGRSVENWGVTEKVTTAFVKADIDSEIAGRPLLGNVGVQVVHTDQSSDGIRSNINDGKVVKQNVTDGTNYTELLPSLNLSYQVIDGHQIRLAAARTLARARMDQMKASSDVNYDAEKSNSTDIENSPWSANSGNPHLKPWMAWQYDLGYEVYFGSSYVAVGAFYKQLENHVYSQQVIGDFSDITVPDPQPNMREGYVNTYANGEGGYIRGLEFSAHLNGELLHDALEPFGLIINGAYNQSKVRETKDSDPIALPGLSEKTANATVYYENAGFQARVSARYRSDFLGEVSGVSLARDMRFVKGETLVDAQIGYDFSESGIDALYGLTVYLQGTNLTNQEFVTYENHPSQIKDYQLYGRNFMLGVSYTF</sequence>
<keyword evidence="14" id="KW-0675">Receptor</keyword>
<reference evidence="14" key="2">
    <citation type="submission" date="2023-01" db="EMBL/GenBank/DDBJ databases">
        <title>Draft genome sequence of Paraferrimonas sedimenticola strain NBRC 101628.</title>
        <authorList>
            <person name="Sun Q."/>
            <person name="Mori K."/>
        </authorList>
    </citation>
    <scope>NUCLEOTIDE SEQUENCE</scope>
    <source>
        <strain evidence="14">NBRC 101628</strain>
    </source>
</reference>
<evidence type="ECO:0000259" key="13">
    <source>
        <dbReference type="Pfam" id="PF07715"/>
    </source>
</evidence>
<dbReference type="AlphaFoldDB" id="A0AA37RVV7"/>
<evidence type="ECO:0000256" key="11">
    <source>
        <dbReference type="SAM" id="SignalP"/>
    </source>
</evidence>
<keyword evidence="7 8" id="KW-0998">Cell outer membrane</keyword>
<keyword evidence="11" id="KW-0732">Signal</keyword>
<feature type="domain" description="TonB-dependent receptor-like beta-barrel" evidence="12">
    <location>
        <begin position="440"/>
        <end position="899"/>
    </location>
</feature>
<evidence type="ECO:0000313" key="14">
    <source>
        <dbReference type="EMBL" id="GLP95853.1"/>
    </source>
</evidence>
<dbReference type="Pfam" id="PF00593">
    <property type="entry name" value="TonB_dep_Rec_b-barrel"/>
    <property type="match status" value="1"/>
</dbReference>
<feature type="signal peptide" evidence="11">
    <location>
        <begin position="1"/>
        <end position="23"/>
    </location>
</feature>
<keyword evidence="4 8" id="KW-0812">Transmembrane</keyword>
<comment type="similarity">
    <text evidence="8 9">Belongs to the TonB-dependent receptor family.</text>
</comment>
<dbReference type="PANTHER" id="PTHR40980:SF3">
    <property type="entry name" value="TONB-DEPENDENT RECEPTOR-LIKE BETA-BARREL DOMAIN-CONTAINING PROTEIN"/>
    <property type="match status" value="1"/>
</dbReference>
<evidence type="ECO:0000256" key="7">
    <source>
        <dbReference type="ARBA" id="ARBA00023237"/>
    </source>
</evidence>
<evidence type="ECO:0000256" key="6">
    <source>
        <dbReference type="ARBA" id="ARBA00023136"/>
    </source>
</evidence>
<dbReference type="Pfam" id="PF07715">
    <property type="entry name" value="Plug"/>
    <property type="match status" value="1"/>
</dbReference>
<dbReference type="PROSITE" id="PS52016">
    <property type="entry name" value="TONB_DEPENDENT_REC_3"/>
    <property type="match status" value="1"/>
</dbReference>
<dbReference type="Gene3D" id="2.170.130.10">
    <property type="entry name" value="TonB-dependent receptor, plug domain"/>
    <property type="match status" value="1"/>
</dbReference>
<evidence type="ECO:0000256" key="4">
    <source>
        <dbReference type="ARBA" id="ARBA00022692"/>
    </source>
</evidence>
<organism evidence="14 15">
    <name type="scientific">Paraferrimonas sedimenticola</name>
    <dbReference type="NCBI Taxonomy" id="375674"/>
    <lineage>
        <taxon>Bacteria</taxon>
        <taxon>Pseudomonadati</taxon>
        <taxon>Pseudomonadota</taxon>
        <taxon>Gammaproteobacteria</taxon>
        <taxon>Alteromonadales</taxon>
        <taxon>Ferrimonadaceae</taxon>
        <taxon>Paraferrimonas</taxon>
    </lineage>
</organism>
<dbReference type="InterPro" id="IPR010104">
    <property type="entry name" value="TonB_rcpt_bac"/>
</dbReference>